<keyword evidence="2" id="KW-0934">Plastid</keyword>
<dbReference type="PANTHER" id="PTHR43507">
    <property type="entry name" value="NADH-UBIQUINONE OXIDOREDUCTASE CHAIN 4"/>
    <property type="match status" value="1"/>
</dbReference>
<keyword evidence="7" id="KW-0812">Transmembrane</keyword>
<dbReference type="GO" id="GO:0048039">
    <property type="term" value="F:ubiquinone binding"/>
    <property type="evidence" value="ECO:0007669"/>
    <property type="project" value="TreeGrafter"/>
</dbReference>
<evidence type="ECO:0000256" key="1">
    <source>
        <dbReference type="ARBA" id="ARBA00004334"/>
    </source>
</evidence>
<dbReference type="Pfam" id="PF13966">
    <property type="entry name" value="zf-RVT"/>
    <property type="match status" value="1"/>
</dbReference>
<reference evidence="10 11" key="1">
    <citation type="submission" date="2022-01" db="EMBL/GenBank/DDBJ databases">
        <authorList>
            <person name="Xiong W."/>
            <person name="Schranz E."/>
        </authorList>
    </citation>
    <scope>NUCLEOTIDE SEQUENCE [LARGE SCALE GENOMIC DNA]</scope>
</reference>
<evidence type="ECO:0000256" key="2">
    <source>
        <dbReference type="ARBA" id="ARBA00022640"/>
    </source>
</evidence>
<keyword evidence="11" id="KW-1185">Reference proteome</keyword>
<dbReference type="GO" id="GO:0008137">
    <property type="term" value="F:NADH dehydrogenase (ubiquinone) activity"/>
    <property type="evidence" value="ECO:0007669"/>
    <property type="project" value="InterPro"/>
</dbReference>
<dbReference type="Pfam" id="PF00361">
    <property type="entry name" value="Proton_antipo_M"/>
    <property type="match status" value="1"/>
</dbReference>
<name>A0AAU9N3J2_9ASTR</name>
<dbReference type="GO" id="GO:0009535">
    <property type="term" value="C:chloroplast thylakoid membrane"/>
    <property type="evidence" value="ECO:0007669"/>
    <property type="project" value="UniProtKB-SubCell"/>
</dbReference>
<dbReference type="InterPro" id="IPR001750">
    <property type="entry name" value="ND/Mrp_TM"/>
</dbReference>
<gene>
    <name evidence="10" type="ORF">LVIROSA_LOCUS19271</name>
</gene>
<evidence type="ECO:0000313" key="11">
    <source>
        <dbReference type="Proteomes" id="UP001157418"/>
    </source>
</evidence>
<dbReference type="InterPro" id="IPR003918">
    <property type="entry name" value="NADH_UbQ_OxRdtase"/>
</dbReference>
<comment type="caution">
    <text evidence="10">The sequence shown here is derived from an EMBL/GenBank/DDBJ whole genome shotgun (WGS) entry which is preliminary data.</text>
</comment>
<keyword evidence="7" id="KW-0472">Membrane</keyword>
<dbReference type="EMBL" id="CAKMRJ010003334">
    <property type="protein sequence ID" value="CAH1432632.1"/>
    <property type="molecule type" value="Genomic_DNA"/>
</dbReference>
<evidence type="ECO:0000256" key="7">
    <source>
        <dbReference type="SAM" id="Phobius"/>
    </source>
</evidence>
<sequence length="231" mass="25549">MWGGKKRLYSATKFILYTAGGFIFLLMGVLGVSLYGSNEPTLNFETSVNQSYLVALEIIFYIGFFIAFAVKLPILPLHTWLPDTHGEAHYSTCHWRSCPHEAGVTSELNNLRNDLSSAQLVNRADTWESSLDKDGAFKVCDLRWKVDCQSGITQNIPTIKWSKEVPIKVNCFLWRAIQQRIASMVSLRARGIGTQTTLCGACINGAAYIISHSIALVNCSDLLQIGGGVLK</sequence>
<evidence type="ECO:0000313" key="10">
    <source>
        <dbReference type="EMBL" id="CAH1432632.1"/>
    </source>
</evidence>
<feature type="domain" description="Reverse transcriptase zinc-binding" evidence="9">
    <location>
        <begin position="144"/>
        <end position="204"/>
    </location>
</feature>
<dbReference type="GO" id="GO:0003954">
    <property type="term" value="F:NADH dehydrogenase activity"/>
    <property type="evidence" value="ECO:0007669"/>
    <property type="project" value="TreeGrafter"/>
</dbReference>
<comment type="subcellular location">
    <subcellularLocation>
        <location evidence="1">Plastid</location>
        <location evidence="1">Chloroplast thylakoid membrane</location>
    </subcellularLocation>
</comment>
<dbReference type="InterPro" id="IPR026960">
    <property type="entry name" value="RVT-Znf"/>
</dbReference>
<comment type="catalytic activity">
    <reaction evidence="6">
        <text>a plastoquinone + NADH + (n+1) H(+)(in) = a plastoquinol + NAD(+) + n H(+)(out)</text>
        <dbReference type="Rhea" id="RHEA:42608"/>
        <dbReference type="Rhea" id="RHEA-COMP:9561"/>
        <dbReference type="Rhea" id="RHEA-COMP:9562"/>
        <dbReference type="ChEBI" id="CHEBI:15378"/>
        <dbReference type="ChEBI" id="CHEBI:17757"/>
        <dbReference type="ChEBI" id="CHEBI:57540"/>
        <dbReference type="ChEBI" id="CHEBI:57945"/>
        <dbReference type="ChEBI" id="CHEBI:62192"/>
    </reaction>
</comment>
<feature type="domain" description="NADH:quinone oxidoreductase/Mrp antiporter transmembrane" evidence="8">
    <location>
        <begin position="4"/>
        <end position="88"/>
    </location>
</feature>
<dbReference type="AlphaFoldDB" id="A0AAU9N3J2"/>
<dbReference type="PANTHER" id="PTHR43507:SF21">
    <property type="entry name" value="NAD(P)H-QUINONE OXIDOREDUCTASE CHAIN 4, CHLOROPLASTIC"/>
    <property type="match status" value="1"/>
</dbReference>
<feature type="transmembrane region" description="Helical" evidence="7">
    <location>
        <begin position="52"/>
        <end position="70"/>
    </location>
</feature>
<evidence type="ECO:0000256" key="6">
    <source>
        <dbReference type="ARBA" id="ARBA00048026"/>
    </source>
</evidence>
<evidence type="ECO:0000259" key="8">
    <source>
        <dbReference type="Pfam" id="PF00361"/>
    </source>
</evidence>
<feature type="transmembrane region" description="Helical" evidence="7">
    <location>
        <begin position="14"/>
        <end position="32"/>
    </location>
</feature>
<evidence type="ECO:0000256" key="4">
    <source>
        <dbReference type="ARBA" id="ARBA00023027"/>
    </source>
</evidence>
<proteinExistence type="predicted"/>
<accession>A0AAU9N3J2</accession>
<evidence type="ECO:0008006" key="12">
    <source>
        <dbReference type="Google" id="ProtNLM"/>
    </source>
</evidence>
<evidence type="ECO:0000259" key="9">
    <source>
        <dbReference type="Pfam" id="PF13966"/>
    </source>
</evidence>
<protein>
    <recommendedName>
        <fullName evidence="12">Reverse transcriptase zinc-binding domain-containing protein</fullName>
    </recommendedName>
</protein>
<dbReference type="Proteomes" id="UP001157418">
    <property type="component" value="Unassembled WGS sequence"/>
</dbReference>
<dbReference type="GO" id="GO:0042773">
    <property type="term" value="P:ATP synthesis coupled electron transport"/>
    <property type="evidence" value="ECO:0007669"/>
    <property type="project" value="InterPro"/>
</dbReference>
<comment type="catalytic activity">
    <reaction evidence="5">
        <text>a plastoquinone + NADPH + (n+1) H(+)(in) = a plastoquinol + NADP(+) + n H(+)(out)</text>
        <dbReference type="Rhea" id="RHEA:42612"/>
        <dbReference type="Rhea" id="RHEA-COMP:9561"/>
        <dbReference type="Rhea" id="RHEA-COMP:9562"/>
        <dbReference type="ChEBI" id="CHEBI:15378"/>
        <dbReference type="ChEBI" id="CHEBI:17757"/>
        <dbReference type="ChEBI" id="CHEBI:57783"/>
        <dbReference type="ChEBI" id="CHEBI:58349"/>
        <dbReference type="ChEBI" id="CHEBI:62192"/>
    </reaction>
</comment>
<evidence type="ECO:0000256" key="3">
    <source>
        <dbReference type="ARBA" id="ARBA00022967"/>
    </source>
</evidence>
<keyword evidence="7" id="KW-1133">Transmembrane helix</keyword>
<organism evidence="10 11">
    <name type="scientific">Lactuca virosa</name>
    <dbReference type="NCBI Taxonomy" id="75947"/>
    <lineage>
        <taxon>Eukaryota</taxon>
        <taxon>Viridiplantae</taxon>
        <taxon>Streptophyta</taxon>
        <taxon>Embryophyta</taxon>
        <taxon>Tracheophyta</taxon>
        <taxon>Spermatophyta</taxon>
        <taxon>Magnoliopsida</taxon>
        <taxon>eudicotyledons</taxon>
        <taxon>Gunneridae</taxon>
        <taxon>Pentapetalae</taxon>
        <taxon>asterids</taxon>
        <taxon>campanulids</taxon>
        <taxon>Asterales</taxon>
        <taxon>Asteraceae</taxon>
        <taxon>Cichorioideae</taxon>
        <taxon>Cichorieae</taxon>
        <taxon>Lactucinae</taxon>
        <taxon>Lactuca</taxon>
    </lineage>
</organism>
<evidence type="ECO:0000256" key="5">
    <source>
        <dbReference type="ARBA" id="ARBA00047726"/>
    </source>
</evidence>
<dbReference type="GO" id="GO:0015990">
    <property type="term" value="P:electron transport coupled proton transport"/>
    <property type="evidence" value="ECO:0007669"/>
    <property type="project" value="TreeGrafter"/>
</dbReference>
<keyword evidence="3" id="KW-1278">Translocase</keyword>
<keyword evidence="4" id="KW-0520">NAD</keyword>